<dbReference type="InterPro" id="IPR035906">
    <property type="entry name" value="MetI-like_sf"/>
</dbReference>
<feature type="transmembrane region" description="Helical" evidence="7">
    <location>
        <begin position="306"/>
        <end position="328"/>
    </location>
</feature>
<dbReference type="InterPro" id="IPR000515">
    <property type="entry name" value="MetI-like"/>
</dbReference>
<feature type="transmembrane region" description="Helical" evidence="7">
    <location>
        <begin position="55"/>
        <end position="74"/>
    </location>
</feature>
<evidence type="ECO:0000313" key="11">
    <source>
        <dbReference type="Proteomes" id="UP000292685"/>
    </source>
</evidence>
<evidence type="ECO:0000259" key="9">
    <source>
        <dbReference type="PROSITE" id="PS50928"/>
    </source>
</evidence>
<dbReference type="EMBL" id="SHLA01000001">
    <property type="protein sequence ID" value="RZU60789.1"/>
    <property type="molecule type" value="Genomic_DNA"/>
</dbReference>
<dbReference type="GO" id="GO:0055085">
    <property type="term" value="P:transmembrane transport"/>
    <property type="evidence" value="ECO:0007669"/>
    <property type="project" value="InterPro"/>
</dbReference>
<comment type="caution">
    <text evidence="10">The sequence shown here is derived from an EMBL/GenBank/DDBJ whole genome shotgun (WGS) entry which is preliminary data.</text>
</comment>
<dbReference type="PROSITE" id="PS50928">
    <property type="entry name" value="ABC_TM1"/>
    <property type="match status" value="1"/>
</dbReference>
<name>A0A4Q8AB91_9MICC</name>
<evidence type="ECO:0000313" key="10">
    <source>
        <dbReference type="EMBL" id="RZU60789.1"/>
    </source>
</evidence>
<dbReference type="PANTHER" id="PTHR30193:SF37">
    <property type="entry name" value="INNER MEMBRANE ABC TRANSPORTER PERMEASE PROTEIN YCJO"/>
    <property type="match status" value="1"/>
</dbReference>
<dbReference type="SUPFAM" id="SSF161098">
    <property type="entry name" value="MetI-like"/>
    <property type="match status" value="1"/>
</dbReference>
<proteinExistence type="inferred from homology"/>
<dbReference type="Proteomes" id="UP000292685">
    <property type="component" value="Unassembled WGS sequence"/>
</dbReference>
<dbReference type="PANTHER" id="PTHR30193">
    <property type="entry name" value="ABC TRANSPORTER PERMEASE PROTEIN"/>
    <property type="match status" value="1"/>
</dbReference>
<feature type="region of interest" description="Disordered" evidence="8">
    <location>
        <begin position="1"/>
        <end position="44"/>
    </location>
</feature>
<keyword evidence="6 7" id="KW-0472">Membrane</keyword>
<protein>
    <submittedName>
        <fullName evidence="10">Carbohydrate ABC transporter membrane protein 1 (CUT1 family)</fullName>
    </submittedName>
</protein>
<accession>A0A4Q8AB91</accession>
<dbReference type="Gene3D" id="1.10.3720.10">
    <property type="entry name" value="MetI-like"/>
    <property type="match status" value="1"/>
</dbReference>
<reference evidence="10 11" key="1">
    <citation type="submission" date="2019-02" db="EMBL/GenBank/DDBJ databases">
        <title>Sequencing the genomes of 1000 actinobacteria strains.</title>
        <authorList>
            <person name="Klenk H.-P."/>
        </authorList>
    </citation>
    <scope>NUCLEOTIDE SEQUENCE [LARGE SCALE GENOMIC DNA]</scope>
    <source>
        <strain evidence="10 11">DSM 17364</strain>
    </source>
</reference>
<dbReference type="InterPro" id="IPR051393">
    <property type="entry name" value="ABC_transporter_permease"/>
</dbReference>
<comment type="similarity">
    <text evidence="7">Belongs to the binding-protein-dependent transport system permease family.</text>
</comment>
<dbReference type="OrthoDB" id="145927at2"/>
<keyword evidence="11" id="KW-1185">Reference proteome</keyword>
<feature type="compositionally biased region" description="Basic and acidic residues" evidence="8">
    <location>
        <begin position="32"/>
        <end position="43"/>
    </location>
</feature>
<evidence type="ECO:0000256" key="3">
    <source>
        <dbReference type="ARBA" id="ARBA00022475"/>
    </source>
</evidence>
<evidence type="ECO:0000256" key="4">
    <source>
        <dbReference type="ARBA" id="ARBA00022692"/>
    </source>
</evidence>
<keyword evidence="4 7" id="KW-0812">Transmembrane</keyword>
<comment type="subcellular location">
    <subcellularLocation>
        <location evidence="1 7">Cell membrane</location>
        <topology evidence="1 7">Multi-pass membrane protein</topology>
    </subcellularLocation>
</comment>
<dbReference type="Pfam" id="PF00528">
    <property type="entry name" value="BPD_transp_1"/>
    <property type="match status" value="1"/>
</dbReference>
<dbReference type="GO" id="GO:0005886">
    <property type="term" value="C:plasma membrane"/>
    <property type="evidence" value="ECO:0007669"/>
    <property type="project" value="UniProtKB-SubCell"/>
</dbReference>
<feature type="transmembrane region" description="Helical" evidence="7">
    <location>
        <begin position="115"/>
        <end position="141"/>
    </location>
</feature>
<keyword evidence="2 7" id="KW-0813">Transport</keyword>
<evidence type="ECO:0000256" key="2">
    <source>
        <dbReference type="ARBA" id="ARBA00022448"/>
    </source>
</evidence>
<evidence type="ECO:0000256" key="6">
    <source>
        <dbReference type="ARBA" id="ARBA00023136"/>
    </source>
</evidence>
<sequence length="338" mass="37033">MTSPPTTAAAGTPAPLLPDDETGRPAGTHAGPRTEPRTVNPKDFRRRSLRTRRDFWVFLAFALPNLILILLFTYRPLIANMQYSFLDWTLGSPTATQVGLANYVRFFTGPDAREILSTTAVFTLATVGGSMVLGLAIAFVLNQNLRGTTFARSAVFAPYVLSGVGIGLVWLFIFDPVYGVLAWFLRQFGASSPQWINDPDLALTMVTLVYIWKNLGYCAVVYLAGLQSMSQDVLAASSLDGASGWRQLVSIKLPLLSPTTFFLSITCMLSSLQAFDIIRIMTPLGQGTSTLLFEAYLQAFGAYNRAGYSAAISTVLFVILLAITLLQLRFVEKKVHYS</sequence>
<keyword evidence="5 7" id="KW-1133">Transmembrane helix</keyword>
<evidence type="ECO:0000256" key="8">
    <source>
        <dbReference type="SAM" id="MobiDB-lite"/>
    </source>
</evidence>
<feature type="transmembrane region" description="Helical" evidence="7">
    <location>
        <begin position="201"/>
        <end position="224"/>
    </location>
</feature>
<organism evidence="10 11">
    <name type="scientific">Zhihengliuella halotolerans</name>
    <dbReference type="NCBI Taxonomy" id="370736"/>
    <lineage>
        <taxon>Bacteria</taxon>
        <taxon>Bacillati</taxon>
        <taxon>Actinomycetota</taxon>
        <taxon>Actinomycetes</taxon>
        <taxon>Micrococcales</taxon>
        <taxon>Micrococcaceae</taxon>
        <taxon>Zhihengliuella</taxon>
    </lineage>
</organism>
<feature type="transmembrane region" description="Helical" evidence="7">
    <location>
        <begin position="153"/>
        <end position="173"/>
    </location>
</feature>
<dbReference type="AlphaFoldDB" id="A0A4Q8AB91"/>
<dbReference type="RefSeq" id="WP_130448884.1">
    <property type="nucleotide sequence ID" value="NZ_SHLA01000001.1"/>
</dbReference>
<feature type="domain" description="ABC transmembrane type-1" evidence="9">
    <location>
        <begin position="116"/>
        <end position="327"/>
    </location>
</feature>
<evidence type="ECO:0000256" key="5">
    <source>
        <dbReference type="ARBA" id="ARBA00022989"/>
    </source>
</evidence>
<keyword evidence="3" id="KW-1003">Cell membrane</keyword>
<evidence type="ECO:0000256" key="1">
    <source>
        <dbReference type="ARBA" id="ARBA00004651"/>
    </source>
</evidence>
<evidence type="ECO:0000256" key="7">
    <source>
        <dbReference type="RuleBase" id="RU363032"/>
    </source>
</evidence>
<feature type="compositionally biased region" description="Low complexity" evidence="8">
    <location>
        <begin position="1"/>
        <end position="14"/>
    </location>
</feature>
<gene>
    <name evidence="10" type="ORF">EV380_0337</name>
</gene>
<dbReference type="CDD" id="cd06261">
    <property type="entry name" value="TM_PBP2"/>
    <property type="match status" value="1"/>
</dbReference>